<dbReference type="PANTHER" id="PTHR38795:SF1">
    <property type="entry name" value="DUF6604 DOMAIN-CONTAINING PROTEIN"/>
    <property type="match status" value="1"/>
</dbReference>
<feature type="region of interest" description="Disordered" evidence="1">
    <location>
        <begin position="1"/>
        <end position="38"/>
    </location>
</feature>
<evidence type="ECO:0000313" key="3">
    <source>
        <dbReference type="EMBL" id="CAJ1957580.1"/>
    </source>
</evidence>
<evidence type="ECO:0000256" key="1">
    <source>
        <dbReference type="SAM" id="MobiDB-lite"/>
    </source>
</evidence>
<organism evidence="3 4">
    <name type="scientific">Cylindrotheca closterium</name>
    <dbReference type="NCBI Taxonomy" id="2856"/>
    <lineage>
        <taxon>Eukaryota</taxon>
        <taxon>Sar</taxon>
        <taxon>Stramenopiles</taxon>
        <taxon>Ochrophyta</taxon>
        <taxon>Bacillariophyta</taxon>
        <taxon>Bacillariophyceae</taxon>
        <taxon>Bacillariophycidae</taxon>
        <taxon>Bacillariales</taxon>
        <taxon>Bacillariaceae</taxon>
        <taxon>Cylindrotheca</taxon>
    </lineage>
</organism>
<comment type="caution">
    <text evidence="3">The sequence shown here is derived from an EMBL/GenBank/DDBJ whole genome shotgun (WGS) entry which is preliminary data.</text>
</comment>
<dbReference type="InterPro" id="IPR046539">
    <property type="entry name" value="DUF6604"/>
</dbReference>
<protein>
    <recommendedName>
        <fullName evidence="2">DUF6604 domain-containing protein</fullName>
    </recommendedName>
</protein>
<evidence type="ECO:0000313" key="4">
    <source>
        <dbReference type="Proteomes" id="UP001295423"/>
    </source>
</evidence>
<proteinExistence type="predicted"/>
<dbReference type="Proteomes" id="UP001295423">
    <property type="component" value="Unassembled WGS sequence"/>
</dbReference>
<dbReference type="EMBL" id="CAKOGP040001947">
    <property type="protein sequence ID" value="CAJ1957580.1"/>
    <property type="molecule type" value="Genomic_DNA"/>
</dbReference>
<gene>
    <name evidence="3" type="ORF">CYCCA115_LOCUS16782</name>
</gene>
<dbReference type="AlphaFoldDB" id="A0AAD2FZ79"/>
<accession>A0AAD2FZ79</accession>
<dbReference type="Pfam" id="PF20253">
    <property type="entry name" value="DUF6604"/>
    <property type="match status" value="1"/>
</dbReference>
<feature type="domain" description="DUF6604" evidence="2">
    <location>
        <begin position="93"/>
        <end position="280"/>
    </location>
</feature>
<evidence type="ECO:0000259" key="2">
    <source>
        <dbReference type="Pfam" id="PF20253"/>
    </source>
</evidence>
<feature type="region of interest" description="Disordered" evidence="1">
    <location>
        <begin position="188"/>
        <end position="210"/>
    </location>
</feature>
<name>A0AAD2FZ79_9STRA</name>
<reference evidence="3" key="1">
    <citation type="submission" date="2023-08" db="EMBL/GenBank/DDBJ databases">
        <authorList>
            <person name="Audoor S."/>
            <person name="Bilcke G."/>
        </authorList>
    </citation>
    <scope>NUCLEOTIDE SEQUENCE</scope>
</reference>
<keyword evidence="4" id="KW-1185">Reference proteome</keyword>
<dbReference type="PANTHER" id="PTHR38795">
    <property type="entry name" value="DUF6604 DOMAIN-CONTAINING PROTEIN"/>
    <property type="match status" value="1"/>
</dbReference>
<sequence>MGKKSKKKGGNSSKKNKPAKAGAAPNKQSSGGAGKNKKLDSDQISLYRIYKYCTEAVIQWGKSAFYKKEIKGNNNNNSTKTSLSHVIFDILGSLADDGVLMPAAVVRDLKLAISYRKRVRRFYKSLPQVSEEDYARHEWLIQQLEKLVKAFRQNKKGNVENKDNDAAITVREGFEVLALSDDEESVASAEQDDEANVKRPPVVFSTPPTPKELENEERQFAIALFLYDLDTIRQNLRKRWEKWAKLSAREGDTEVAAKNLMAVTASTEYALVAVRKSMLQVSLEIDNFSGFDKILQAIGESPSSGESKQEFGMQDFKEGDLVTIQGLAKRPDLNGTHGFICRSMDAEASQRFAVQLFDKKQTLSVQPKNLVFSDETFSRLCQIQKTVGSLNVKSLDIPKTPPMTYGAPTSASVQKAGVEIIMQGDKFEEAAKSKDFASLLQLTIQHSLPLWISMSQYLPDVGAADAVLNAYIRDFFSTGKLKLPLAFALLITLDGAMACATEGKNLAEDTKDLVVKVLEEAYTTYSYTPAIRLLERDGKNSNALYSHFEFVKHVREEYSVVGMFFPLVSGEMLLNGLRMHFTCGSGLPYTYVEKCTHVLHIYWLLRSEGHMGRIPEVESILRMYQQRVFFRAGLAKKGQDSYLKCQQLAQGVSAEAVRYLDGKAVPRRVGRAPMNADALTYEGLHVTEVSRLLDVLQWKSMPIIDKDACFDEIEMISREEYSTIFTAPLLKVVVKMMDLASALELGMTRLARQSGPQMLPKFAQHTSRMTELDLVSFWAMALGDNRSLIPGEKDTVFGHFASVFSQVFGSGIEPIIPDEEATLVFSLNDHKVDPTLWGEKGSRRLEHLQV</sequence>
<feature type="compositionally biased region" description="Basic residues" evidence="1">
    <location>
        <begin position="1"/>
        <end position="18"/>
    </location>
</feature>